<dbReference type="InterPro" id="IPR023753">
    <property type="entry name" value="FAD/NAD-binding_dom"/>
</dbReference>
<dbReference type="InterPro" id="IPR055275">
    <property type="entry name" value="Ferredox_Rdtase"/>
</dbReference>
<accession>A0AAD5KMX1</accession>
<evidence type="ECO:0000256" key="6">
    <source>
        <dbReference type="ARBA" id="ARBA00023002"/>
    </source>
</evidence>
<keyword evidence="3 8" id="KW-0285">Flavoprotein</keyword>
<dbReference type="InterPro" id="IPR036188">
    <property type="entry name" value="FAD/NAD-bd_sf"/>
</dbReference>
<evidence type="ECO:0000256" key="8">
    <source>
        <dbReference type="PIRNR" id="PIRNR000362"/>
    </source>
</evidence>
<sequence>MLRQSIRTYSSASSRPFRLAVVGSGPAGFYTSHRLLKEVTNVKIDVYDSLPVPHGLVRFGVAPDHPEVKNVMTTFDKVAEDDRFRFLGNVTVGSSSLSSKSISVQELKKHYDAILFSYGASEDRHLGVPNEDVYGVESARAFVAWYNGLPQFENLKLPLDQTDTAVVIGQGNVALDVARVLLSPIDTLRKTDITEYALEALSKSKIRHVHVVGRRGPLQAAFTSKELREQMNLPNVAYEADKDWIKSEIDAAQSFLSKRRPLKRMMGILEKGSATTSADRSWSLEFLRSPVEILTDTNRSQVQGIRYELNRLEGPSPLETKAVGTGKFEDRECGLVLRSIGYKSLPMDGVPFDTRQGRVPNNYGKILDSEGQEVPGMYTAGWLKRGPTGVIVSTMTDAYETADTIVQDIKESRPMLNDNVYKDGADGLEQVFKSRGIRPVSYADWKRIEAAEFAAGEKLGKPREKFAKVEDMMAVLQ</sequence>
<evidence type="ECO:0000256" key="5">
    <source>
        <dbReference type="ARBA" id="ARBA00022857"/>
    </source>
</evidence>
<feature type="binding site" evidence="9">
    <location>
        <position position="382"/>
    </location>
    <ligand>
        <name>FAD</name>
        <dbReference type="ChEBI" id="CHEBI:57692"/>
    </ligand>
</feature>
<dbReference type="SUPFAM" id="SSF51971">
    <property type="entry name" value="Nucleotide-binding domain"/>
    <property type="match status" value="2"/>
</dbReference>
<feature type="binding site" evidence="10">
    <location>
        <position position="226"/>
    </location>
    <ligand>
        <name>NADP(+)</name>
        <dbReference type="ChEBI" id="CHEBI:58349"/>
    </ligand>
</feature>
<dbReference type="EC" id="1.18.1.6" evidence="8"/>
<evidence type="ECO:0000256" key="1">
    <source>
        <dbReference type="ARBA" id="ARBA00001974"/>
    </source>
</evidence>
<dbReference type="PANTHER" id="PTHR48467">
    <property type="entry name" value="GLUTAMATE SYNTHASE 1 [NADH], CHLOROPLASTIC-LIKE"/>
    <property type="match status" value="1"/>
</dbReference>
<dbReference type="AlphaFoldDB" id="A0AAD5KMX1"/>
<name>A0AAD5KMX1_9FUNG</name>
<keyword evidence="5 8" id="KW-0521">NADP</keyword>
<dbReference type="Proteomes" id="UP001209540">
    <property type="component" value="Unassembled WGS sequence"/>
</dbReference>
<organism evidence="12 13">
    <name type="scientific">Phascolomyces articulosus</name>
    <dbReference type="NCBI Taxonomy" id="60185"/>
    <lineage>
        <taxon>Eukaryota</taxon>
        <taxon>Fungi</taxon>
        <taxon>Fungi incertae sedis</taxon>
        <taxon>Mucoromycota</taxon>
        <taxon>Mucoromycotina</taxon>
        <taxon>Mucoromycetes</taxon>
        <taxon>Mucorales</taxon>
        <taxon>Lichtheimiaceae</taxon>
        <taxon>Phascolomyces</taxon>
    </lineage>
</organism>
<evidence type="ECO:0000259" key="11">
    <source>
        <dbReference type="Pfam" id="PF07992"/>
    </source>
</evidence>
<evidence type="ECO:0000256" key="4">
    <source>
        <dbReference type="ARBA" id="ARBA00022827"/>
    </source>
</evidence>
<proteinExistence type="inferred from homology"/>
<protein>
    <recommendedName>
        <fullName evidence="8">NADPH:adrenodoxin oxidoreductase, mitochondrial</fullName>
        <ecNumber evidence="8">1.18.1.6</ecNumber>
    </recommendedName>
</protein>
<feature type="domain" description="FAD/NAD(P)-binding" evidence="11">
    <location>
        <begin position="18"/>
        <end position="219"/>
    </location>
</feature>
<dbReference type="EMBL" id="JAIXMP010000003">
    <property type="protein sequence ID" value="KAI9275719.1"/>
    <property type="molecule type" value="Genomic_DNA"/>
</dbReference>
<keyword evidence="8" id="KW-0496">Mitochondrion</keyword>
<gene>
    <name evidence="12" type="ORF">BDA99DRAFT_496297</name>
</gene>
<feature type="binding site" evidence="9">
    <location>
        <position position="56"/>
    </location>
    <ligand>
        <name>FAD</name>
        <dbReference type="ChEBI" id="CHEBI:57692"/>
    </ligand>
</feature>
<dbReference type="PANTHER" id="PTHR48467:SF1">
    <property type="entry name" value="GLUTAMATE SYNTHASE 1 [NADH], CHLOROPLASTIC-LIKE"/>
    <property type="match status" value="1"/>
</dbReference>
<dbReference type="GO" id="GO:0005739">
    <property type="term" value="C:mitochondrion"/>
    <property type="evidence" value="ECO:0007669"/>
    <property type="project" value="UniProtKB-SubCell"/>
</dbReference>
<comment type="caution">
    <text evidence="12">The sequence shown here is derived from an EMBL/GenBank/DDBJ whole genome shotgun (WGS) entry which is preliminary data.</text>
</comment>
<dbReference type="InterPro" id="IPR021163">
    <property type="entry name" value="Ferredox_Rdtase_adrenod"/>
</dbReference>
<dbReference type="GO" id="GO:0016491">
    <property type="term" value="F:oxidoreductase activity"/>
    <property type="evidence" value="ECO:0007669"/>
    <property type="project" value="UniProtKB-KW"/>
</dbReference>
<dbReference type="Gene3D" id="3.40.50.720">
    <property type="entry name" value="NAD(P)-binding Rossmann-like Domain"/>
    <property type="match status" value="1"/>
</dbReference>
<feature type="binding site" evidence="10">
    <location>
        <begin position="170"/>
        <end position="173"/>
    </location>
    <ligand>
        <name>NADP(+)</name>
        <dbReference type="ChEBI" id="CHEBI:58349"/>
    </ligand>
</feature>
<evidence type="ECO:0000256" key="2">
    <source>
        <dbReference type="ARBA" id="ARBA00008312"/>
    </source>
</evidence>
<keyword evidence="4 8" id="KW-0274">FAD</keyword>
<reference evidence="12" key="2">
    <citation type="submission" date="2023-02" db="EMBL/GenBank/DDBJ databases">
        <authorList>
            <consortium name="DOE Joint Genome Institute"/>
            <person name="Mondo S.J."/>
            <person name="Chang Y."/>
            <person name="Wang Y."/>
            <person name="Ahrendt S."/>
            <person name="Andreopoulos W."/>
            <person name="Barry K."/>
            <person name="Beard J."/>
            <person name="Benny G.L."/>
            <person name="Blankenship S."/>
            <person name="Bonito G."/>
            <person name="Cuomo C."/>
            <person name="Desiro A."/>
            <person name="Gervers K.A."/>
            <person name="Hundley H."/>
            <person name="Kuo A."/>
            <person name="LaButti K."/>
            <person name="Lang B.F."/>
            <person name="Lipzen A."/>
            <person name="O'Donnell K."/>
            <person name="Pangilinan J."/>
            <person name="Reynolds N."/>
            <person name="Sandor L."/>
            <person name="Smith M.W."/>
            <person name="Tsang A."/>
            <person name="Grigoriev I.V."/>
            <person name="Stajich J.E."/>
            <person name="Spatafora J.W."/>
        </authorList>
    </citation>
    <scope>NUCLEOTIDE SEQUENCE</scope>
    <source>
        <strain evidence="12">RSA 2281</strain>
    </source>
</reference>
<evidence type="ECO:0000256" key="9">
    <source>
        <dbReference type="PIRSR" id="PIRSR000362-1"/>
    </source>
</evidence>
<feature type="binding site" evidence="9">
    <location>
        <position position="92"/>
    </location>
    <ligand>
        <name>FAD</name>
        <dbReference type="ChEBI" id="CHEBI:57692"/>
    </ligand>
</feature>
<dbReference type="PIRSF" id="PIRSF000362">
    <property type="entry name" value="FNR"/>
    <property type="match status" value="1"/>
</dbReference>
<feature type="binding site" evidence="10">
    <location>
        <position position="389"/>
    </location>
    <ligand>
        <name>NADP(+)</name>
        <dbReference type="ChEBI" id="CHEBI:58349"/>
    </ligand>
</feature>
<feature type="binding site" evidence="9">
    <location>
        <begin position="389"/>
        <end position="391"/>
    </location>
    <ligand>
        <name>FAD</name>
        <dbReference type="ChEBI" id="CHEBI:57692"/>
    </ligand>
</feature>
<dbReference type="PRINTS" id="PR00419">
    <property type="entry name" value="ADXRDTASE"/>
</dbReference>
<reference evidence="12" key="1">
    <citation type="journal article" date="2022" name="IScience">
        <title>Evolution of zygomycete secretomes and the origins of terrestrial fungal ecologies.</title>
        <authorList>
            <person name="Chang Y."/>
            <person name="Wang Y."/>
            <person name="Mondo S."/>
            <person name="Ahrendt S."/>
            <person name="Andreopoulos W."/>
            <person name="Barry K."/>
            <person name="Beard J."/>
            <person name="Benny G.L."/>
            <person name="Blankenship S."/>
            <person name="Bonito G."/>
            <person name="Cuomo C."/>
            <person name="Desiro A."/>
            <person name="Gervers K.A."/>
            <person name="Hundley H."/>
            <person name="Kuo A."/>
            <person name="LaButti K."/>
            <person name="Lang B.F."/>
            <person name="Lipzen A."/>
            <person name="O'Donnell K."/>
            <person name="Pangilinan J."/>
            <person name="Reynolds N."/>
            <person name="Sandor L."/>
            <person name="Smith M.E."/>
            <person name="Tsang A."/>
            <person name="Grigoriev I.V."/>
            <person name="Stajich J.E."/>
            <person name="Spatafora J.W."/>
        </authorList>
    </citation>
    <scope>NUCLEOTIDE SEQUENCE</scope>
    <source>
        <strain evidence="12">RSA 2281</strain>
    </source>
</reference>
<feature type="binding site" evidence="10">
    <location>
        <begin position="214"/>
        <end position="215"/>
    </location>
    <ligand>
        <name>NADP(+)</name>
        <dbReference type="ChEBI" id="CHEBI:58349"/>
    </ligand>
</feature>
<evidence type="ECO:0000256" key="7">
    <source>
        <dbReference type="ARBA" id="ARBA00048933"/>
    </source>
</evidence>
<keyword evidence="6 8" id="KW-0560">Oxidoreductase</keyword>
<evidence type="ECO:0000313" key="13">
    <source>
        <dbReference type="Proteomes" id="UP001209540"/>
    </source>
</evidence>
<feature type="binding site" evidence="9">
    <location>
        <position position="27"/>
    </location>
    <ligand>
        <name>FAD</name>
        <dbReference type="ChEBI" id="CHEBI:57692"/>
    </ligand>
</feature>
<evidence type="ECO:0000313" key="12">
    <source>
        <dbReference type="EMBL" id="KAI9275719.1"/>
    </source>
</evidence>
<comment type="cofactor">
    <cofactor evidence="1 8 9">
        <name>FAD</name>
        <dbReference type="ChEBI" id="CHEBI:57692"/>
    </cofactor>
</comment>
<comment type="catalytic activity">
    <reaction evidence="7 8">
        <text>2 reduced [adrenodoxin] + NADP(+) + H(+) = 2 oxidized [adrenodoxin] + NADPH</text>
        <dbReference type="Rhea" id="RHEA:42312"/>
        <dbReference type="Rhea" id="RHEA-COMP:9998"/>
        <dbReference type="Rhea" id="RHEA-COMP:9999"/>
        <dbReference type="ChEBI" id="CHEBI:15378"/>
        <dbReference type="ChEBI" id="CHEBI:33737"/>
        <dbReference type="ChEBI" id="CHEBI:33738"/>
        <dbReference type="ChEBI" id="CHEBI:57783"/>
        <dbReference type="ChEBI" id="CHEBI:58349"/>
        <dbReference type="EC" id="1.18.1.6"/>
    </reaction>
</comment>
<evidence type="ECO:0000256" key="3">
    <source>
        <dbReference type="ARBA" id="ARBA00022630"/>
    </source>
</evidence>
<keyword evidence="13" id="KW-1185">Reference proteome</keyword>
<comment type="similarity">
    <text evidence="2 8">Belongs to the ferredoxin--NADP reductase type 1 family.</text>
</comment>
<comment type="subcellular location">
    <subcellularLocation>
        <location evidence="8">Mitochondrion</location>
    </subcellularLocation>
</comment>
<evidence type="ECO:0000256" key="10">
    <source>
        <dbReference type="PIRSR" id="PIRSR000362-2"/>
    </source>
</evidence>
<dbReference type="Gene3D" id="3.50.50.60">
    <property type="entry name" value="FAD/NAD(P)-binding domain"/>
    <property type="match status" value="1"/>
</dbReference>
<dbReference type="Pfam" id="PF07992">
    <property type="entry name" value="Pyr_redox_2"/>
    <property type="match status" value="1"/>
</dbReference>